<dbReference type="AlphaFoldDB" id="A0A916E1D0"/>
<accession>A0A916E1D0</accession>
<evidence type="ECO:0000313" key="2">
    <source>
        <dbReference type="Proteomes" id="UP000684084"/>
    </source>
</evidence>
<dbReference type="EMBL" id="CAGKOT010000006">
    <property type="protein sequence ID" value="CAB5346442.1"/>
    <property type="molecule type" value="Genomic_DNA"/>
</dbReference>
<name>A0A916E1D0_9GLOM</name>
<sequence length="73" mass="8565">MLDIAAVLIERGHNVIMLSSGNYTPACRSCFKEACCWIYVFSLCNRRSNFLLILSLVLSYRKLYHQMFRKLDQ</sequence>
<comment type="caution">
    <text evidence="1">The sequence shown here is derived from an EMBL/GenBank/DDBJ whole genome shotgun (WGS) entry which is preliminary data.</text>
</comment>
<organism evidence="1 2">
    <name type="scientific">Rhizophagus irregularis</name>
    <dbReference type="NCBI Taxonomy" id="588596"/>
    <lineage>
        <taxon>Eukaryota</taxon>
        <taxon>Fungi</taxon>
        <taxon>Fungi incertae sedis</taxon>
        <taxon>Mucoromycota</taxon>
        <taxon>Glomeromycotina</taxon>
        <taxon>Glomeromycetes</taxon>
        <taxon>Glomerales</taxon>
        <taxon>Glomeraceae</taxon>
        <taxon>Rhizophagus</taxon>
    </lineage>
</organism>
<reference evidence="1" key="1">
    <citation type="submission" date="2020-05" db="EMBL/GenBank/DDBJ databases">
        <authorList>
            <person name="Rincon C."/>
            <person name="Sanders R I."/>
            <person name="Robbins C."/>
            <person name="Chaturvedi A."/>
        </authorList>
    </citation>
    <scope>NUCLEOTIDE SEQUENCE</scope>
    <source>
        <strain evidence="1">CHB12</strain>
    </source>
</reference>
<protein>
    <submittedName>
        <fullName evidence="1">Uncharacterized protein</fullName>
    </submittedName>
</protein>
<proteinExistence type="predicted"/>
<gene>
    <name evidence="1" type="ORF">CHRIB12_LOCUS4211</name>
</gene>
<evidence type="ECO:0000313" key="1">
    <source>
        <dbReference type="EMBL" id="CAB5346442.1"/>
    </source>
</evidence>
<dbReference type="Proteomes" id="UP000684084">
    <property type="component" value="Unassembled WGS sequence"/>
</dbReference>